<dbReference type="VEuPathDB" id="FungiDB:PV09_00279"/>
<gene>
    <name evidence="2" type="ORF">PV09_00279</name>
</gene>
<dbReference type="HOGENOM" id="CLU_1321804_0_0_1"/>
<dbReference type="AlphaFoldDB" id="A0A0D2AS67"/>
<feature type="region of interest" description="Disordered" evidence="1">
    <location>
        <begin position="165"/>
        <end position="208"/>
    </location>
</feature>
<evidence type="ECO:0000256" key="1">
    <source>
        <dbReference type="SAM" id="MobiDB-lite"/>
    </source>
</evidence>
<dbReference type="RefSeq" id="XP_016219254.1">
    <property type="nucleotide sequence ID" value="XM_016352997.1"/>
</dbReference>
<name>A0A0D2AS67_9PEZI</name>
<evidence type="ECO:0000313" key="2">
    <source>
        <dbReference type="EMBL" id="KIW09385.1"/>
    </source>
</evidence>
<sequence length="208" mass="24078">MSGVFRTARKPTKISKNSIFRWTYWREYTASEPCFKATLQGNGVQALKVRFIYEKREQKGLWWWATCATGLSSKRFIRHHFAKRLRKGFEVALEKKGYAKNGTRSIQDGKPELTGSLQMIGTAKITDPRWSNVQQECDNVLDMIIKLQNTDHPMRRAEPWKKTFDFSPQENRQPHAYTPRKFTPGGSKASHKGTARQHVVEGKGTFKR</sequence>
<accession>A0A0D2AS67</accession>
<reference evidence="2 3" key="1">
    <citation type="submission" date="2015-01" db="EMBL/GenBank/DDBJ databases">
        <title>The Genome Sequence of Ochroconis gallopava CBS43764.</title>
        <authorList>
            <consortium name="The Broad Institute Genomics Platform"/>
            <person name="Cuomo C."/>
            <person name="de Hoog S."/>
            <person name="Gorbushina A."/>
            <person name="Stielow B."/>
            <person name="Teixiera M."/>
            <person name="Abouelleil A."/>
            <person name="Chapman S.B."/>
            <person name="Priest M."/>
            <person name="Young S.K."/>
            <person name="Wortman J."/>
            <person name="Nusbaum C."/>
            <person name="Birren B."/>
        </authorList>
    </citation>
    <scope>NUCLEOTIDE SEQUENCE [LARGE SCALE GENOMIC DNA]</scope>
    <source>
        <strain evidence="2 3">CBS 43764</strain>
    </source>
</reference>
<dbReference type="OrthoDB" id="5238363at2759"/>
<protein>
    <submittedName>
        <fullName evidence="2">Uncharacterized protein</fullName>
    </submittedName>
</protein>
<evidence type="ECO:0000313" key="3">
    <source>
        <dbReference type="Proteomes" id="UP000053259"/>
    </source>
</evidence>
<keyword evidence="3" id="KW-1185">Reference proteome</keyword>
<dbReference type="InParanoid" id="A0A0D2AS67"/>
<organism evidence="2 3">
    <name type="scientific">Verruconis gallopava</name>
    <dbReference type="NCBI Taxonomy" id="253628"/>
    <lineage>
        <taxon>Eukaryota</taxon>
        <taxon>Fungi</taxon>
        <taxon>Dikarya</taxon>
        <taxon>Ascomycota</taxon>
        <taxon>Pezizomycotina</taxon>
        <taxon>Dothideomycetes</taxon>
        <taxon>Pleosporomycetidae</taxon>
        <taxon>Venturiales</taxon>
        <taxon>Sympoventuriaceae</taxon>
        <taxon>Verruconis</taxon>
    </lineage>
</organism>
<dbReference type="EMBL" id="KN847529">
    <property type="protein sequence ID" value="KIW09385.1"/>
    <property type="molecule type" value="Genomic_DNA"/>
</dbReference>
<dbReference type="Proteomes" id="UP000053259">
    <property type="component" value="Unassembled WGS sequence"/>
</dbReference>
<proteinExistence type="predicted"/>
<dbReference type="GeneID" id="27308252"/>